<dbReference type="EMBL" id="CP001037">
    <property type="protein sequence ID" value="ACC81800.1"/>
    <property type="molecule type" value="Genomic_DNA"/>
</dbReference>
<organism evidence="2 3">
    <name type="scientific">Nostoc punctiforme (strain ATCC 29133 / PCC 73102)</name>
    <dbReference type="NCBI Taxonomy" id="63737"/>
    <lineage>
        <taxon>Bacteria</taxon>
        <taxon>Bacillati</taxon>
        <taxon>Cyanobacteriota</taxon>
        <taxon>Cyanophyceae</taxon>
        <taxon>Nostocales</taxon>
        <taxon>Nostocaceae</taxon>
        <taxon>Nostoc</taxon>
    </lineage>
</organism>
<reference evidence="3" key="1">
    <citation type="submission" date="2008-04" db="EMBL/GenBank/DDBJ databases">
        <title>Complete sequence of chromosome of Nostoc punctiforme ATCC 29133.</title>
        <authorList>
            <consortium name="US DOE Joint Genome Institute"/>
            <person name="Copeland A."/>
            <person name="Lucas S."/>
            <person name="Lapidus A."/>
            <person name="Glavina del Rio T."/>
            <person name="Dalin E."/>
            <person name="Tice H."/>
            <person name="Pitluck S."/>
            <person name="Chain P."/>
            <person name="Malfatti S."/>
            <person name="Shin M."/>
            <person name="Vergez L."/>
            <person name="Schmutz J."/>
            <person name="Larimer F."/>
            <person name="Land M."/>
            <person name="Hauser L."/>
            <person name="Kyrpides N."/>
            <person name="Kim E."/>
            <person name="Meeks J.C."/>
            <person name="Elhai J."/>
            <person name="Campbell E.L."/>
            <person name="Thiel T."/>
            <person name="Longmire J."/>
            <person name="Potts M."/>
            <person name="Atlas R."/>
        </authorList>
    </citation>
    <scope>NUCLEOTIDE SEQUENCE [LARGE SCALE GENOMIC DNA]</scope>
    <source>
        <strain evidence="3">ATCC 29133 / PCC 73102</strain>
    </source>
</reference>
<evidence type="ECO:0000313" key="3">
    <source>
        <dbReference type="Proteomes" id="UP000001191"/>
    </source>
</evidence>
<dbReference type="HOGENOM" id="CLU_053649_0_0_3"/>
<evidence type="ECO:0000313" key="2">
    <source>
        <dbReference type="EMBL" id="ACC81800.1"/>
    </source>
</evidence>
<dbReference type="AlphaFoldDB" id="B2J029"/>
<protein>
    <recommendedName>
        <fullName evidence="1">N-acetyltransferase domain-containing protein</fullName>
    </recommendedName>
</protein>
<sequence>MSIEIRQVNNLRKKRQFFQYNYQLYKDDPYWVSWPVANLVKMFDPEECGFYEHGILEAWLAYQNGKIVGRIAGSIDGTYNQTYGVQTAFFGFYECIDDQDVSKILFEQVENWAQSYGMTQLLGPFSLSPIYGAGMLIAGFDDSPYVAMPYNRSYYPNQLESSGFKKAKDYNAFRIKGELTIPEFLTKNAQRWRNKRITYRQLNPDQLAQESDLVCDLYNDGFAGQWGYTYIERSEFYQLVLDWIQVIDPRLFLFVLIGDNPVGFGMLVPDVFQILHQTKTLPGLLRYLGRRIFTFGRENEITRYRLDSLCIRKQYQSLGLGVLLWCEIMQQYLNSNYTEIEFSPILEDNTMAQTLLLKLGAERSKVYRVFEKSWCN</sequence>
<dbReference type="Gene3D" id="3.40.630.30">
    <property type="match status" value="1"/>
</dbReference>
<dbReference type="KEGG" id="npu:Npun_R3374"/>
<dbReference type="EnsemblBacteria" id="ACC81800">
    <property type="protein sequence ID" value="ACC81800"/>
    <property type="gene ID" value="Npun_R3374"/>
</dbReference>
<proteinExistence type="predicted"/>
<gene>
    <name evidence="2" type="ordered locus">Npun_R3374</name>
</gene>
<dbReference type="PROSITE" id="PS51186">
    <property type="entry name" value="GNAT"/>
    <property type="match status" value="1"/>
</dbReference>
<evidence type="ECO:0000259" key="1">
    <source>
        <dbReference type="PROSITE" id="PS51186"/>
    </source>
</evidence>
<dbReference type="PANTHER" id="PTHR41368:SF1">
    <property type="entry name" value="PROTEIN YGHO"/>
    <property type="match status" value="1"/>
</dbReference>
<dbReference type="Pfam" id="PF00583">
    <property type="entry name" value="Acetyltransf_1"/>
    <property type="match status" value="1"/>
</dbReference>
<reference evidence="2 3" key="2">
    <citation type="journal article" date="2013" name="Plant Physiol.">
        <title>A Nostoc punctiforme Sugar Transporter Necessary to Establish a Cyanobacterium-Plant Symbiosis.</title>
        <authorList>
            <person name="Ekman M."/>
            <person name="Picossi S."/>
            <person name="Campbell E.L."/>
            <person name="Meeks J.C."/>
            <person name="Flores E."/>
        </authorList>
    </citation>
    <scope>NUCLEOTIDE SEQUENCE [LARGE SCALE GENOMIC DNA]</scope>
    <source>
        <strain evidence="3">ATCC 29133 / PCC 73102</strain>
    </source>
</reference>
<dbReference type="InterPro" id="IPR016181">
    <property type="entry name" value="Acyl_CoA_acyltransferase"/>
</dbReference>
<dbReference type="RefSeq" id="WP_012409776.1">
    <property type="nucleotide sequence ID" value="NC_010628.1"/>
</dbReference>
<dbReference type="PANTHER" id="PTHR41368">
    <property type="entry name" value="PROTEIN YGHO"/>
    <property type="match status" value="1"/>
</dbReference>
<dbReference type="InterPro" id="IPR039968">
    <property type="entry name" value="BcerS-like"/>
</dbReference>
<name>B2J029_NOSP7</name>
<dbReference type="SUPFAM" id="SSF55729">
    <property type="entry name" value="Acyl-CoA N-acyltransferases (Nat)"/>
    <property type="match status" value="1"/>
</dbReference>
<dbReference type="Proteomes" id="UP000001191">
    <property type="component" value="Chromosome"/>
</dbReference>
<dbReference type="GO" id="GO:0016747">
    <property type="term" value="F:acyltransferase activity, transferring groups other than amino-acyl groups"/>
    <property type="evidence" value="ECO:0007669"/>
    <property type="project" value="InterPro"/>
</dbReference>
<feature type="domain" description="N-acetyltransferase" evidence="1">
    <location>
        <begin position="197"/>
        <end position="376"/>
    </location>
</feature>
<dbReference type="InterPro" id="IPR000182">
    <property type="entry name" value="GNAT_dom"/>
</dbReference>
<dbReference type="eggNOG" id="COG0456">
    <property type="taxonomic scope" value="Bacteria"/>
</dbReference>
<accession>B2J029</accession>
<dbReference type="OrthoDB" id="9806005at2"/>
<keyword evidence="3" id="KW-1185">Reference proteome</keyword>